<dbReference type="AlphaFoldDB" id="A0A371P417"/>
<dbReference type="GO" id="GO:0016791">
    <property type="term" value="F:phosphatase activity"/>
    <property type="evidence" value="ECO:0007669"/>
    <property type="project" value="TreeGrafter"/>
</dbReference>
<dbReference type="InterPro" id="IPR050275">
    <property type="entry name" value="PGM_Phosphatase"/>
</dbReference>
<organism evidence="3 4">
    <name type="scientific">Aeromicrobium endophyticum</name>
    <dbReference type="NCBI Taxonomy" id="2292704"/>
    <lineage>
        <taxon>Bacteria</taxon>
        <taxon>Bacillati</taxon>
        <taxon>Actinomycetota</taxon>
        <taxon>Actinomycetes</taxon>
        <taxon>Propionibacteriales</taxon>
        <taxon>Nocardioidaceae</taxon>
        <taxon>Aeromicrobium</taxon>
    </lineage>
</organism>
<dbReference type="SUPFAM" id="SSF53254">
    <property type="entry name" value="Phosphoglycerate mutase-like"/>
    <property type="match status" value="1"/>
</dbReference>
<dbReference type="EMBL" id="QUBR01000002">
    <property type="protein sequence ID" value="REK70687.1"/>
    <property type="molecule type" value="Genomic_DNA"/>
</dbReference>
<dbReference type="CDD" id="cd07067">
    <property type="entry name" value="HP_PGM_like"/>
    <property type="match status" value="1"/>
</dbReference>
<proteinExistence type="predicted"/>
<evidence type="ECO:0000313" key="3">
    <source>
        <dbReference type="EMBL" id="REK70687.1"/>
    </source>
</evidence>
<accession>A0A371P417</accession>
<reference evidence="3 4" key="1">
    <citation type="submission" date="2018-08" db="EMBL/GenBank/DDBJ databases">
        <title>Aeromicrobium sp. M2KJ-4, whole genome shotgun sequence.</title>
        <authorList>
            <person name="Tuo L."/>
        </authorList>
    </citation>
    <scope>NUCLEOTIDE SEQUENCE [LARGE SCALE GENOMIC DNA]</scope>
    <source>
        <strain evidence="3 4">M2KJ-4</strain>
    </source>
</reference>
<protein>
    <submittedName>
        <fullName evidence="3">Histidine phosphatase family protein</fullName>
    </submittedName>
</protein>
<dbReference type="Proteomes" id="UP000265581">
    <property type="component" value="Unassembled WGS sequence"/>
</dbReference>
<evidence type="ECO:0000256" key="2">
    <source>
        <dbReference type="PIRSR" id="PIRSR613078-2"/>
    </source>
</evidence>
<dbReference type="InterPro" id="IPR029033">
    <property type="entry name" value="His_PPase_superfam"/>
</dbReference>
<dbReference type="Pfam" id="PF00300">
    <property type="entry name" value="His_Phos_1"/>
    <property type="match status" value="1"/>
</dbReference>
<dbReference type="PANTHER" id="PTHR48100:SF62">
    <property type="entry name" value="GLUCOSYL-3-PHOSPHOGLYCERATE PHOSPHATASE"/>
    <property type="match status" value="1"/>
</dbReference>
<dbReference type="RefSeq" id="WP_119705274.1">
    <property type="nucleotide sequence ID" value="NZ_JBHSOI010000002.1"/>
</dbReference>
<sequence length="219" mass="24511">MTLASHQRRVVLWRHGRTEWNVAGRVQGQTDTQLDDVGRQQARSAAARLAALRPERIVSSDLVRAHHTALRLAELTGQEVELDPRLREMNFGEREGMTWRQAWAEFPDGMRAWVEGDQTQIPGSETYRGAGERLAEALTDHLTRLSAGGTLVVVAHGAVLRTGACAFLQIPESHWSSFGGLSNCSWAVMEENRNGDWSKWRLTEWNAGTLPEPVMSDEE</sequence>
<evidence type="ECO:0000313" key="4">
    <source>
        <dbReference type="Proteomes" id="UP000265581"/>
    </source>
</evidence>
<comment type="caution">
    <text evidence="3">The sequence shown here is derived from an EMBL/GenBank/DDBJ whole genome shotgun (WGS) entry which is preliminary data.</text>
</comment>
<gene>
    <name evidence="3" type="ORF">DX116_16405</name>
</gene>
<dbReference type="InterPro" id="IPR013078">
    <property type="entry name" value="His_Pase_superF_clade-1"/>
</dbReference>
<feature type="binding site" evidence="2">
    <location>
        <begin position="14"/>
        <end position="21"/>
    </location>
    <ligand>
        <name>substrate</name>
    </ligand>
</feature>
<dbReference type="Gene3D" id="3.40.50.1240">
    <property type="entry name" value="Phosphoglycerate mutase-like"/>
    <property type="match status" value="1"/>
</dbReference>
<feature type="binding site" evidence="2">
    <location>
        <position position="64"/>
    </location>
    <ligand>
        <name>substrate</name>
    </ligand>
</feature>
<name>A0A371P417_9ACTN</name>
<feature type="active site" description="Tele-phosphohistidine intermediate" evidence="1">
    <location>
        <position position="15"/>
    </location>
</feature>
<dbReference type="PANTHER" id="PTHR48100">
    <property type="entry name" value="BROAD-SPECIFICITY PHOSPHATASE YOR283W-RELATED"/>
    <property type="match status" value="1"/>
</dbReference>
<dbReference type="GO" id="GO:0005737">
    <property type="term" value="C:cytoplasm"/>
    <property type="evidence" value="ECO:0007669"/>
    <property type="project" value="TreeGrafter"/>
</dbReference>
<keyword evidence="4" id="KW-1185">Reference proteome</keyword>
<feature type="active site" description="Proton donor/acceptor" evidence="1">
    <location>
        <position position="88"/>
    </location>
</feature>
<dbReference type="OrthoDB" id="4697614at2"/>
<evidence type="ECO:0000256" key="1">
    <source>
        <dbReference type="PIRSR" id="PIRSR613078-1"/>
    </source>
</evidence>
<dbReference type="SMART" id="SM00855">
    <property type="entry name" value="PGAM"/>
    <property type="match status" value="1"/>
</dbReference>